<dbReference type="InParanoid" id="A0A1Y2LU72"/>
<dbReference type="Proteomes" id="UP000193240">
    <property type="component" value="Unassembled WGS sequence"/>
</dbReference>
<dbReference type="EMBL" id="KZ107848">
    <property type="protein sequence ID" value="OSS47350.1"/>
    <property type="molecule type" value="Genomic_DNA"/>
</dbReference>
<sequence>MIESLRDMTHKSSSYENLDKERAANKLLHQMEDRVNEESLDATRTRILANARTIYGPNRCLDVISFAPTSSRKIGAAIVEHNPMTRSYIHCTSAREDSRLAAYDHLLVITEDLLHRLMETESITSSGWLPATPQSQHAATYNAANINASFAGSVTGSSSAAAGSVPTSGRSSVTPQEMMRLPTERFVNDFHSPHSVHHLQRPPMGANAPPLVRGNSNPGIGHTTPCAGNDNQPSTRVIPRASSDVVIQEPRPVPAGQYIGRRQDRVQWKLGSEG</sequence>
<evidence type="ECO:0000256" key="1">
    <source>
        <dbReference type="SAM" id="MobiDB-lite"/>
    </source>
</evidence>
<dbReference type="AlphaFoldDB" id="A0A1Y2LU72"/>
<organism evidence="2 3">
    <name type="scientific">Epicoccum nigrum</name>
    <name type="common">Soil fungus</name>
    <name type="synonym">Epicoccum purpurascens</name>
    <dbReference type="NCBI Taxonomy" id="105696"/>
    <lineage>
        <taxon>Eukaryota</taxon>
        <taxon>Fungi</taxon>
        <taxon>Dikarya</taxon>
        <taxon>Ascomycota</taxon>
        <taxon>Pezizomycotina</taxon>
        <taxon>Dothideomycetes</taxon>
        <taxon>Pleosporomycetidae</taxon>
        <taxon>Pleosporales</taxon>
        <taxon>Pleosporineae</taxon>
        <taxon>Didymellaceae</taxon>
        <taxon>Epicoccum</taxon>
    </lineage>
</organism>
<feature type="compositionally biased region" description="Low complexity" evidence="1">
    <location>
        <begin position="155"/>
        <end position="169"/>
    </location>
</feature>
<reference evidence="2 3" key="1">
    <citation type="journal article" date="2017" name="Genome Announc.">
        <title>Genome sequence of the saprophytic ascomycete Epicoccum nigrum ICMP 19927 strain isolated from New Zealand.</title>
        <authorList>
            <person name="Fokin M."/>
            <person name="Fleetwood D."/>
            <person name="Weir B.S."/>
            <person name="Villas-Boas S.G."/>
        </authorList>
    </citation>
    <scope>NUCLEOTIDE SEQUENCE [LARGE SCALE GENOMIC DNA]</scope>
    <source>
        <strain evidence="2 3">ICMP 19927</strain>
    </source>
</reference>
<feature type="region of interest" description="Disordered" evidence="1">
    <location>
        <begin position="155"/>
        <end position="176"/>
    </location>
</feature>
<evidence type="ECO:0000313" key="3">
    <source>
        <dbReference type="Proteomes" id="UP000193240"/>
    </source>
</evidence>
<dbReference type="OMA" id="QWNLGSE"/>
<accession>A0A1Y2LU72</accession>
<proteinExistence type="predicted"/>
<feature type="region of interest" description="Disordered" evidence="1">
    <location>
        <begin position="216"/>
        <end position="260"/>
    </location>
</feature>
<protein>
    <submittedName>
        <fullName evidence="2">Uncharacterized protein</fullName>
    </submittedName>
</protein>
<evidence type="ECO:0000313" key="2">
    <source>
        <dbReference type="EMBL" id="OSS47350.1"/>
    </source>
</evidence>
<keyword evidence="3" id="KW-1185">Reference proteome</keyword>
<name>A0A1Y2LU72_EPING</name>
<gene>
    <name evidence="2" type="ORF">B5807_07448</name>
</gene>